<keyword evidence="2" id="KW-1185">Reference proteome</keyword>
<dbReference type="Proteomes" id="UP001596072">
    <property type="component" value="Unassembled WGS sequence"/>
</dbReference>
<comment type="caution">
    <text evidence="1">The sequence shown here is derived from an EMBL/GenBank/DDBJ whole genome shotgun (WGS) entry which is preliminary data.</text>
</comment>
<dbReference type="RefSeq" id="WP_136435293.1">
    <property type="nucleotide sequence ID" value="NZ_JBHSNS010000013.1"/>
</dbReference>
<dbReference type="CDD" id="cd07812">
    <property type="entry name" value="SRPBCC"/>
    <property type="match status" value="1"/>
</dbReference>
<gene>
    <name evidence="1" type="ORF">ACFPQB_20240</name>
</gene>
<dbReference type="InterPro" id="IPR023393">
    <property type="entry name" value="START-like_dom_sf"/>
</dbReference>
<organism evidence="1 2">
    <name type="scientific">Nocardioides vastitatis</name>
    <dbReference type="NCBI Taxonomy" id="2568655"/>
    <lineage>
        <taxon>Bacteria</taxon>
        <taxon>Bacillati</taxon>
        <taxon>Actinomycetota</taxon>
        <taxon>Actinomycetes</taxon>
        <taxon>Propionibacteriales</taxon>
        <taxon>Nocardioidaceae</taxon>
        <taxon>Nocardioides</taxon>
    </lineage>
</organism>
<accession>A0ABW0ZNP4</accession>
<dbReference type="Gene3D" id="3.30.530.20">
    <property type="match status" value="1"/>
</dbReference>
<name>A0ABW0ZNP4_9ACTN</name>
<protein>
    <submittedName>
        <fullName evidence="1">SRPBCC family protein</fullName>
    </submittedName>
</protein>
<proteinExistence type="predicted"/>
<dbReference type="SUPFAM" id="SSF55961">
    <property type="entry name" value="Bet v1-like"/>
    <property type="match status" value="1"/>
</dbReference>
<dbReference type="Pfam" id="PF10604">
    <property type="entry name" value="Polyketide_cyc2"/>
    <property type="match status" value="1"/>
</dbReference>
<evidence type="ECO:0000313" key="1">
    <source>
        <dbReference type="EMBL" id="MFC5731251.1"/>
    </source>
</evidence>
<evidence type="ECO:0000313" key="2">
    <source>
        <dbReference type="Proteomes" id="UP001596072"/>
    </source>
</evidence>
<reference evidence="2" key="1">
    <citation type="journal article" date="2019" name="Int. J. Syst. Evol. Microbiol.">
        <title>The Global Catalogue of Microorganisms (GCM) 10K type strain sequencing project: providing services to taxonomists for standard genome sequencing and annotation.</title>
        <authorList>
            <consortium name="The Broad Institute Genomics Platform"/>
            <consortium name="The Broad Institute Genome Sequencing Center for Infectious Disease"/>
            <person name="Wu L."/>
            <person name="Ma J."/>
        </authorList>
    </citation>
    <scope>NUCLEOTIDE SEQUENCE [LARGE SCALE GENOMIC DNA]</scope>
    <source>
        <strain evidence="2">YIM 94188</strain>
    </source>
</reference>
<dbReference type="InterPro" id="IPR019587">
    <property type="entry name" value="Polyketide_cyclase/dehydratase"/>
</dbReference>
<sequence>MTETQDYLLEDSIEIAAPPAKVWSLVSDIPAMARWSPQVVRSKVKGGAVREGARFTNVNRDKLLFWPTNGKVVRFVPEREIAFRIKENKTVWSFRLEPTDTGGTRVVQRREAPDGVSEISTRLVNVALGGQEEFTRKLREGMRQTLERIKVEAES</sequence>
<dbReference type="EMBL" id="JBHSNS010000013">
    <property type="protein sequence ID" value="MFC5731251.1"/>
    <property type="molecule type" value="Genomic_DNA"/>
</dbReference>